<keyword evidence="3" id="KW-1185">Reference proteome</keyword>
<accession>A0A1W7ACK4</accession>
<proteinExistence type="predicted"/>
<dbReference type="Proteomes" id="UP000194154">
    <property type="component" value="Chromosome"/>
</dbReference>
<dbReference type="RefSeq" id="WP_086042928.1">
    <property type="nucleotide sequence ID" value="NZ_CBCRZA010000004.1"/>
</dbReference>
<feature type="transmembrane region" description="Helical" evidence="1">
    <location>
        <begin position="136"/>
        <end position="156"/>
    </location>
</feature>
<evidence type="ECO:0000313" key="2">
    <source>
        <dbReference type="EMBL" id="ARQ07367.1"/>
    </source>
</evidence>
<protein>
    <submittedName>
        <fullName evidence="2">Uncharacterized protein</fullName>
    </submittedName>
</protein>
<reference evidence="2 3" key="1">
    <citation type="journal article" date="2017" name="Int. J. Syst. Evol. Microbiol.">
        <title>Macrococcus canis sp. nov., a skin bacterium associated with infections in dogs.</title>
        <authorList>
            <person name="Gobeli Brawand S."/>
            <person name="Cotting K."/>
            <person name="Gomez-Sanz E."/>
            <person name="Collaud A."/>
            <person name="Thomann A."/>
            <person name="Brodard I."/>
            <person name="Rodriguez-Campos S."/>
            <person name="Strauss C."/>
            <person name="Perreten V."/>
        </authorList>
    </citation>
    <scope>NUCLEOTIDE SEQUENCE [LARGE SCALE GENOMIC DNA]</scope>
    <source>
        <strain evidence="2 3">KM45013</strain>
    </source>
</reference>
<evidence type="ECO:0000313" key="3">
    <source>
        <dbReference type="Proteomes" id="UP000194154"/>
    </source>
</evidence>
<dbReference type="KEGG" id="mcak:MCCS_17330"/>
<keyword evidence="1" id="KW-0812">Transmembrane</keyword>
<feature type="transmembrane region" description="Helical" evidence="1">
    <location>
        <begin position="29"/>
        <end position="51"/>
    </location>
</feature>
<organism evidence="2 3">
    <name type="scientific">Macrococcoides canis</name>
    <dbReference type="NCBI Taxonomy" id="1855823"/>
    <lineage>
        <taxon>Bacteria</taxon>
        <taxon>Bacillati</taxon>
        <taxon>Bacillota</taxon>
        <taxon>Bacilli</taxon>
        <taxon>Bacillales</taxon>
        <taxon>Staphylococcaceae</taxon>
        <taxon>Macrococcoides</taxon>
    </lineage>
</organism>
<dbReference type="AlphaFoldDB" id="A0A1W7ACK4"/>
<name>A0A1W7ACK4_9STAP</name>
<keyword evidence="1" id="KW-0472">Membrane</keyword>
<dbReference type="EMBL" id="CP021059">
    <property type="protein sequence ID" value="ARQ07367.1"/>
    <property type="molecule type" value="Genomic_DNA"/>
</dbReference>
<dbReference type="GeneID" id="35295834"/>
<evidence type="ECO:0000256" key="1">
    <source>
        <dbReference type="SAM" id="Phobius"/>
    </source>
</evidence>
<gene>
    <name evidence="2" type="ORF">MCCS_17330</name>
</gene>
<dbReference type="STRING" id="1855823.MCCS_17330"/>
<keyword evidence="1" id="KW-1133">Transmembrane helix</keyword>
<sequence length="163" mass="20094">MKEEFKYYFTNFFKLDRQVGYERYRKQEWVIMFLILIPGILLYFILDYYAVDTYTEEFYKLSDQQQRLIERHEFLKLHISFLLFYLFMFIVSFTNEVQRFNFRNVSWKKNYAIKGGLILLSVIIFIYQYTSFDIGFPFAIFILLISSFTTVANRYMTREEELQ</sequence>
<feature type="transmembrane region" description="Helical" evidence="1">
    <location>
        <begin position="74"/>
        <end position="91"/>
    </location>
</feature>
<feature type="transmembrane region" description="Helical" evidence="1">
    <location>
        <begin position="111"/>
        <end position="130"/>
    </location>
</feature>